<keyword evidence="1 2" id="KW-0175">Coiled coil</keyword>
<gene>
    <name evidence="4" type="ORF">V6N12_034852</name>
</gene>
<dbReference type="SUPFAM" id="SSF49599">
    <property type="entry name" value="TRAF domain-like"/>
    <property type="match status" value="2"/>
</dbReference>
<proteinExistence type="predicted"/>
<feature type="domain" description="MATH" evidence="3">
    <location>
        <begin position="24"/>
        <end position="151"/>
    </location>
</feature>
<dbReference type="PROSITE" id="PS50144">
    <property type="entry name" value="MATH"/>
    <property type="match status" value="2"/>
</dbReference>
<comment type="caution">
    <text evidence="4">The sequence shown here is derived from an EMBL/GenBank/DDBJ whole genome shotgun (WGS) entry which is preliminary data.</text>
</comment>
<evidence type="ECO:0000256" key="2">
    <source>
        <dbReference type="SAM" id="Coils"/>
    </source>
</evidence>
<dbReference type="PANTHER" id="PTHR46236:SF35">
    <property type="entry name" value="MATH DOMAIN-CONTAINING PROTEIN"/>
    <property type="match status" value="1"/>
</dbReference>
<evidence type="ECO:0000313" key="4">
    <source>
        <dbReference type="EMBL" id="KAK8508746.1"/>
    </source>
</evidence>
<dbReference type="Gene3D" id="2.60.210.10">
    <property type="entry name" value="Apoptosis, Tumor Necrosis Factor Receptor Associated Protein 2, Chain A"/>
    <property type="match status" value="2"/>
</dbReference>
<protein>
    <recommendedName>
        <fullName evidence="3">MATH domain-containing protein</fullName>
    </recommendedName>
</protein>
<dbReference type="InterPro" id="IPR002083">
    <property type="entry name" value="MATH/TRAF_dom"/>
</dbReference>
<sequence>MWKVEILKAVDCSKSHSTGGNGEICKVTWRIENFSSFKKDQRLCSEKFSVDGNKWRLTIYPKGDNKNGDHLSIYLAVADSATLPSGWSRFVQYGFAVISQIDRKKSIPTVAKKEFKAKVSSWGKPFVALSELQNPKRGYLLNDACIVEAYISTDRTDCLISRELILETDLDKHKTKEADCVNAATHNQTPMKTEPITSLSTGPDNLVTEVNNKFGSNLPKVMLMVEILKAMNDSKEGNGEVTKVTWRIENFSSIEDEEICSKSFIVDDIKLQLFIFPKGVKTDHLSFYLEVSDPMTLSPGWRRFIRFGFAVINQIDRQTSKAIVAHAQFNETMSGWGEAAFLPLGELHDPERGYLVNDVCLVEAYVSTDYSEGIISYELILDTDSDKHEAFEPEEPSEENIKTFFSSLESELSSSDSVISKEEAKEALAKLDEAMNMTPVDFYNSGKFSPLKQAFKILASFDCFSTALTIEQINELLAMEESLKELADRAARVVQNKNRLTENESIKLTITRNLGSNLIRYKEVESEVKQVEQKLAAFHEQVEEAQKARENMLGERKGIFRSSKRMKVELEALERKRAEYEAEAEVAEKEEKTVEAEWGRMKDFISSIKGKI</sequence>
<dbReference type="InterPro" id="IPR050804">
    <property type="entry name" value="MCC"/>
</dbReference>
<evidence type="ECO:0000256" key="1">
    <source>
        <dbReference type="ARBA" id="ARBA00023054"/>
    </source>
</evidence>
<evidence type="ECO:0000259" key="3">
    <source>
        <dbReference type="PROSITE" id="PS50144"/>
    </source>
</evidence>
<dbReference type="InterPro" id="IPR008974">
    <property type="entry name" value="TRAF-like"/>
</dbReference>
<dbReference type="PANTHER" id="PTHR46236">
    <property type="entry name" value="TRAF-LIKE SUPERFAMILY PROTEIN"/>
    <property type="match status" value="1"/>
</dbReference>
<evidence type="ECO:0000313" key="5">
    <source>
        <dbReference type="Proteomes" id="UP001472677"/>
    </source>
</evidence>
<reference evidence="4 5" key="1">
    <citation type="journal article" date="2024" name="G3 (Bethesda)">
        <title>Genome assembly of Hibiscus sabdariffa L. provides insights into metabolisms of medicinal natural products.</title>
        <authorList>
            <person name="Kim T."/>
        </authorList>
    </citation>
    <scope>NUCLEOTIDE SEQUENCE [LARGE SCALE GENOMIC DNA]</scope>
    <source>
        <strain evidence="4">TK-2024</strain>
        <tissue evidence="4">Old leaves</tissue>
    </source>
</reference>
<dbReference type="EMBL" id="JBBPBM010000097">
    <property type="protein sequence ID" value="KAK8508746.1"/>
    <property type="molecule type" value="Genomic_DNA"/>
</dbReference>
<feature type="domain" description="MATH" evidence="3">
    <location>
        <begin position="241"/>
        <end position="366"/>
    </location>
</feature>
<dbReference type="CDD" id="cd00121">
    <property type="entry name" value="MATH"/>
    <property type="match status" value="2"/>
</dbReference>
<organism evidence="4 5">
    <name type="scientific">Hibiscus sabdariffa</name>
    <name type="common">roselle</name>
    <dbReference type="NCBI Taxonomy" id="183260"/>
    <lineage>
        <taxon>Eukaryota</taxon>
        <taxon>Viridiplantae</taxon>
        <taxon>Streptophyta</taxon>
        <taxon>Embryophyta</taxon>
        <taxon>Tracheophyta</taxon>
        <taxon>Spermatophyta</taxon>
        <taxon>Magnoliopsida</taxon>
        <taxon>eudicotyledons</taxon>
        <taxon>Gunneridae</taxon>
        <taxon>Pentapetalae</taxon>
        <taxon>rosids</taxon>
        <taxon>malvids</taxon>
        <taxon>Malvales</taxon>
        <taxon>Malvaceae</taxon>
        <taxon>Malvoideae</taxon>
        <taxon>Hibiscus</taxon>
    </lineage>
</organism>
<dbReference type="SMART" id="SM00061">
    <property type="entry name" value="MATH"/>
    <property type="match status" value="2"/>
</dbReference>
<dbReference type="Proteomes" id="UP001472677">
    <property type="component" value="Unassembled WGS sequence"/>
</dbReference>
<feature type="coiled-coil region" evidence="2">
    <location>
        <begin position="476"/>
        <end position="597"/>
    </location>
</feature>
<keyword evidence="5" id="KW-1185">Reference proteome</keyword>
<name>A0ABR2BNM4_9ROSI</name>
<accession>A0ABR2BNM4</accession>
<dbReference type="Pfam" id="PF22486">
    <property type="entry name" value="MATH_2"/>
    <property type="match status" value="2"/>
</dbReference>